<evidence type="ECO:0000256" key="16">
    <source>
        <dbReference type="PROSITE-ProRule" id="PRU00461"/>
    </source>
</evidence>
<evidence type="ECO:0000256" key="8">
    <source>
        <dbReference type="ARBA" id="ARBA00022737"/>
    </source>
</evidence>
<keyword evidence="8" id="KW-0677">Repeat</keyword>
<dbReference type="GO" id="GO:0030001">
    <property type="term" value="P:metal ion transport"/>
    <property type="evidence" value="ECO:0007669"/>
    <property type="project" value="UniProtKB-ARBA"/>
</dbReference>
<evidence type="ECO:0000256" key="9">
    <source>
        <dbReference type="ARBA" id="ARBA00022837"/>
    </source>
</evidence>
<keyword evidence="9" id="KW-0106">Calcium</keyword>
<dbReference type="PROSITE" id="PS01209">
    <property type="entry name" value="LDLRA_1"/>
    <property type="match status" value="5"/>
</dbReference>
<feature type="signal peptide" evidence="19">
    <location>
        <begin position="1"/>
        <end position="20"/>
    </location>
</feature>
<feature type="transmembrane region" description="Helical" evidence="18">
    <location>
        <begin position="838"/>
        <end position="861"/>
    </location>
</feature>
<dbReference type="InterPro" id="IPR011042">
    <property type="entry name" value="6-blade_b-propeller_TolB-like"/>
</dbReference>
<dbReference type="SMART" id="SM00179">
    <property type="entry name" value="EGF_CA"/>
    <property type="match status" value="2"/>
</dbReference>
<dbReference type="FunCoup" id="A0A7R8V8Q7">
    <property type="interactions" value="639"/>
</dbReference>
<dbReference type="Pfam" id="PF14670">
    <property type="entry name" value="FXa_inhibition"/>
    <property type="match status" value="1"/>
</dbReference>
<dbReference type="CDD" id="cd00054">
    <property type="entry name" value="EGF_CA"/>
    <property type="match status" value="1"/>
</dbReference>
<feature type="disulfide bond" evidence="15">
    <location>
        <begin position="204"/>
        <end position="222"/>
    </location>
</feature>
<keyword evidence="4" id="KW-0245">EGF-like domain</keyword>
<dbReference type="Pfam" id="PF00057">
    <property type="entry name" value="Ldl_recept_a"/>
    <property type="match status" value="8"/>
</dbReference>
<dbReference type="InterPro" id="IPR002172">
    <property type="entry name" value="LDrepeatLR_classA_rpt"/>
</dbReference>
<feature type="disulfide bond" evidence="15">
    <location>
        <begin position="138"/>
        <end position="153"/>
    </location>
</feature>
<feature type="disulfide bond" evidence="15">
    <location>
        <begin position="157"/>
        <end position="169"/>
    </location>
</feature>
<evidence type="ECO:0000256" key="6">
    <source>
        <dbReference type="ARBA" id="ARBA00022692"/>
    </source>
</evidence>
<sequence length="917" mass="102110">MWNFKIIIWWALLINGIILGQSVVPSTTEAAKTCKTDEFQCAAGNCIPRRFVCDQERDCSDGSDESSLICNFQLLAIFPQSFICKIDGEIIPRSWVCDGMTDCSDHTDEGNCETKTCSVEEFSCKTGDGECIPLAWVCDESKDCSDGSDEASCNETCRSDEFACSNGRCIQKRWVCDMDDDCGDGSDEKNCEPTVCSKTKEFTCANGACVSKKWRCDGDPDCLDGSDELNCPKNTTRTLGACVAKEHLCNDRVTCIHQSWVCDGDSDCPGGEDEMPPLCKNVTCREDQYQCKDNTCIPGYMYCNGKRDCKDGSDEIGCSVGKTTVCNETTEFSCGGGACIPWSKVCDKHPDCPNMEDEPLDKCNVNECEANNGGCTQRCIDLPIGWRCQCHNGYKLIDNKTCVDINECEIPGACSQICINEVGTFKCECDPGYMRDPRNHTRCKATEGHASLLFARRNDIRKIALDHPEITSIVNDTKSATALDYVFRTGMIFWSDVSTQRIYKAPIDEGSDKSVVLRNHSVTSDGLAVDWIYNHVYFTDTLKCTIELTNFDGNMGKVLIEDNLDIPRAVAVDPVEGWMYWSDWGATPKIERAGMDGTHRQAIVTYDVKWPNGLTLDLVLKRVYWVDAKLNTISSCNYDGSQRRLVLYSIDALRHPFSITTFEDYVYWTDWDKQTVYKANKFNGEDLEPVTALHMLQHPMTIHVYHPYRQPDSPNYCQSVNGHCSHLCLPAPRISERSPRITCACPTGLKLMSDGLMCVEDATSTTESPARKASSSSSSSTGRHNSSSMFSEKDRLLHDGDNMKTNESFYNHGARPGSNVSHPDGTIVHPAKENNQSAILMITFGIAGIVMAVVIVSYFSYRHCNRRNLTSINFDNPVYRKTTEGQSINMEKSKTSYPSTVDEEILEPLNTSGTECV</sequence>
<dbReference type="InterPro" id="IPR026823">
    <property type="entry name" value="cEGF"/>
</dbReference>
<evidence type="ECO:0000256" key="7">
    <source>
        <dbReference type="ARBA" id="ARBA00022729"/>
    </source>
</evidence>
<dbReference type="InterPro" id="IPR018097">
    <property type="entry name" value="EGF_Ca-bd_CS"/>
</dbReference>
<evidence type="ECO:0000256" key="17">
    <source>
        <dbReference type="SAM" id="MobiDB-lite"/>
    </source>
</evidence>
<evidence type="ECO:0000256" key="11">
    <source>
        <dbReference type="ARBA" id="ARBA00023136"/>
    </source>
</evidence>
<dbReference type="GO" id="GO:0005509">
    <property type="term" value="F:calcium ion binding"/>
    <property type="evidence" value="ECO:0007669"/>
    <property type="project" value="InterPro"/>
</dbReference>
<dbReference type="GO" id="GO:0006897">
    <property type="term" value="P:endocytosis"/>
    <property type="evidence" value="ECO:0007669"/>
    <property type="project" value="UniProtKB-KW"/>
</dbReference>
<dbReference type="FunFam" id="4.10.400.10:FF:000024">
    <property type="entry name" value="Low-density lipoprotein RecePtor related"/>
    <property type="match status" value="1"/>
</dbReference>
<dbReference type="SMART" id="SM00181">
    <property type="entry name" value="EGF"/>
    <property type="match status" value="6"/>
</dbReference>
<evidence type="ECO:0000313" key="22">
    <source>
        <dbReference type="Proteomes" id="UP000594454"/>
    </source>
</evidence>
<dbReference type="Proteomes" id="UP000594454">
    <property type="component" value="Chromosome 6"/>
</dbReference>
<dbReference type="Gene3D" id="4.10.400.10">
    <property type="entry name" value="Low-density Lipoprotein Receptor"/>
    <property type="match status" value="8"/>
</dbReference>
<name>A0A7R8V8Q7_HERIL</name>
<dbReference type="PROSITE" id="PS50068">
    <property type="entry name" value="LDLRA_2"/>
    <property type="match status" value="8"/>
</dbReference>
<protein>
    <recommendedName>
        <fullName evidence="20">EGF-like domain-containing protein</fullName>
    </recommendedName>
</protein>
<dbReference type="SUPFAM" id="SSF57184">
    <property type="entry name" value="Growth factor receptor domain"/>
    <property type="match status" value="1"/>
</dbReference>
<keyword evidence="13" id="KW-0675">Receptor</keyword>
<comment type="subcellular location">
    <subcellularLocation>
        <location evidence="1">Cell membrane</location>
        <topology evidence="1">Single-pass type I membrane protein</topology>
    </subcellularLocation>
</comment>
<feature type="compositionally biased region" description="Low complexity" evidence="17">
    <location>
        <begin position="774"/>
        <end position="788"/>
    </location>
</feature>
<dbReference type="PANTHER" id="PTHR22722:SF14">
    <property type="entry name" value="MEGALIN, ISOFORM A"/>
    <property type="match status" value="1"/>
</dbReference>
<feature type="domain" description="EGF-like" evidence="20">
    <location>
        <begin position="388"/>
        <end position="402"/>
    </location>
</feature>
<dbReference type="Gene3D" id="2.10.25.10">
    <property type="entry name" value="Laminin"/>
    <property type="match status" value="3"/>
</dbReference>
<dbReference type="InterPro" id="IPR000742">
    <property type="entry name" value="EGF"/>
</dbReference>
<dbReference type="FunFam" id="2.10.25.10:FF:000009">
    <property type="entry name" value="Low-density lipoprotein receptor isoform 1"/>
    <property type="match status" value="1"/>
</dbReference>
<dbReference type="InterPro" id="IPR036055">
    <property type="entry name" value="LDL_receptor-like_sf"/>
</dbReference>
<feature type="disulfide bond" evidence="15">
    <location>
        <begin position="334"/>
        <end position="352"/>
    </location>
</feature>
<dbReference type="PROSITE" id="PS01186">
    <property type="entry name" value="EGF_2"/>
    <property type="match status" value="1"/>
</dbReference>
<dbReference type="PRINTS" id="PR00261">
    <property type="entry name" value="LDLRECEPTOR"/>
</dbReference>
<dbReference type="InParanoid" id="A0A7R8V8Q7"/>
<evidence type="ECO:0000256" key="18">
    <source>
        <dbReference type="SAM" id="Phobius"/>
    </source>
</evidence>
<dbReference type="Gene3D" id="2.120.10.30">
    <property type="entry name" value="TolB, C-terminal domain"/>
    <property type="match status" value="1"/>
</dbReference>
<dbReference type="OrthoDB" id="664115at2759"/>
<feature type="disulfide bond" evidence="15">
    <location>
        <begin position="303"/>
        <end position="318"/>
    </location>
</feature>
<feature type="repeat" description="LDL-receptor class B" evidence="16">
    <location>
        <begin position="490"/>
        <end position="533"/>
    </location>
</feature>
<feature type="repeat" description="LDL-receptor class B" evidence="16">
    <location>
        <begin position="534"/>
        <end position="576"/>
    </location>
</feature>
<evidence type="ECO:0000256" key="15">
    <source>
        <dbReference type="PROSITE-ProRule" id="PRU00124"/>
    </source>
</evidence>
<dbReference type="AlphaFoldDB" id="A0A7R8V8Q7"/>
<evidence type="ECO:0000256" key="4">
    <source>
        <dbReference type="ARBA" id="ARBA00022536"/>
    </source>
</evidence>
<dbReference type="EMBL" id="LR899014">
    <property type="protein sequence ID" value="CAD7093580.1"/>
    <property type="molecule type" value="Genomic_DNA"/>
</dbReference>
<feature type="disulfide bond" evidence="15">
    <location>
        <begin position="164"/>
        <end position="182"/>
    </location>
</feature>
<keyword evidence="14" id="KW-0325">Glycoprotein</keyword>
<dbReference type="FunFam" id="4.10.400.10:FF:000004">
    <property type="entry name" value="Low-density lipoprotein receptor-related protein 1"/>
    <property type="match status" value="1"/>
</dbReference>
<dbReference type="InterPro" id="IPR001881">
    <property type="entry name" value="EGF-like_Ca-bd_dom"/>
</dbReference>
<keyword evidence="5" id="KW-0254">Endocytosis</keyword>
<feature type="region of interest" description="Disordered" evidence="17">
    <location>
        <begin position="762"/>
        <end position="792"/>
    </location>
</feature>
<evidence type="ECO:0000256" key="10">
    <source>
        <dbReference type="ARBA" id="ARBA00022989"/>
    </source>
</evidence>
<evidence type="ECO:0000256" key="12">
    <source>
        <dbReference type="ARBA" id="ARBA00023157"/>
    </source>
</evidence>
<dbReference type="FunFam" id="4.10.400.10:FF:000105">
    <property type="entry name" value="Lipophorin receptor 1, isoform K"/>
    <property type="match status" value="1"/>
</dbReference>
<keyword evidence="3" id="KW-1003">Cell membrane</keyword>
<organism evidence="21 22">
    <name type="scientific">Hermetia illucens</name>
    <name type="common">Black soldier fly</name>
    <dbReference type="NCBI Taxonomy" id="343691"/>
    <lineage>
        <taxon>Eukaryota</taxon>
        <taxon>Metazoa</taxon>
        <taxon>Ecdysozoa</taxon>
        <taxon>Arthropoda</taxon>
        <taxon>Hexapoda</taxon>
        <taxon>Insecta</taxon>
        <taxon>Pterygota</taxon>
        <taxon>Neoptera</taxon>
        <taxon>Endopterygota</taxon>
        <taxon>Diptera</taxon>
        <taxon>Brachycera</taxon>
        <taxon>Stratiomyomorpha</taxon>
        <taxon>Stratiomyidae</taxon>
        <taxon>Hermetiinae</taxon>
        <taxon>Hermetia</taxon>
    </lineage>
</organism>
<accession>A0A7R8V8Q7</accession>
<dbReference type="PROSITE" id="PS01187">
    <property type="entry name" value="EGF_CA"/>
    <property type="match status" value="1"/>
</dbReference>
<dbReference type="SMART" id="SM00192">
    <property type="entry name" value="LDLa"/>
    <property type="match status" value="8"/>
</dbReference>
<evidence type="ECO:0000256" key="19">
    <source>
        <dbReference type="SAM" id="SignalP"/>
    </source>
</evidence>
<dbReference type="Pfam" id="PF12662">
    <property type="entry name" value="cEGF"/>
    <property type="match status" value="1"/>
</dbReference>
<evidence type="ECO:0000256" key="1">
    <source>
        <dbReference type="ARBA" id="ARBA00004251"/>
    </source>
</evidence>
<keyword evidence="12 15" id="KW-1015">Disulfide bond</keyword>
<keyword evidence="22" id="KW-1185">Reference proteome</keyword>
<dbReference type="GO" id="GO:0043235">
    <property type="term" value="C:receptor complex"/>
    <property type="evidence" value="ECO:0007669"/>
    <property type="project" value="UniProtKB-ARBA"/>
</dbReference>
<dbReference type="PROSITE" id="PS00010">
    <property type="entry name" value="ASX_HYDROXYL"/>
    <property type="match status" value="1"/>
</dbReference>
<feature type="disulfide bond" evidence="15">
    <location>
        <begin position="97"/>
        <end position="112"/>
    </location>
</feature>
<dbReference type="PANTHER" id="PTHR22722">
    <property type="entry name" value="LOW-DENSITY LIPOPROTEIN RECEPTOR-RELATED PROTEIN 2-RELATED"/>
    <property type="match status" value="1"/>
</dbReference>
<reference evidence="21 22" key="1">
    <citation type="submission" date="2020-11" db="EMBL/GenBank/DDBJ databases">
        <authorList>
            <person name="Wallbank WR R."/>
            <person name="Pardo Diaz C."/>
            <person name="Kozak K."/>
            <person name="Martin S."/>
            <person name="Jiggins C."/>
            <person name="Moest M."/>
            <person name="Warren A I."/>
            <person name="Generalovic N T."/>
            <person name="Byers J.R.P. K."/>
            <person name="Montejo-Kovacevich G."/>
            <person name="Yen C E."/>
        </authorList>
    </citation>
    <scope>NUCLEOTIDE SEQUENCE [LARGE SCALE GENOMIC DNA]</scope>
</reference>
<dbReference type="Pfam" id="PF00058">
    <property type="entry name" value="Ldl_recept_b"/>
    <property type="match status" value="2"/>
</dbReference>
<feature type="disulfide bond" evidence="15">
    <location>
        <begin position="216"/>
        <end position="231"/>
    </location>
</feature>
<dbReference type="InterPro" id="IPR000033">
    <property type="entry name" value="LDLR_classB_rpt"/>
</dbReference>
<evidence type="ECO:0000256" key="13">
    <source>
        <dbReference type="ARBA" id="ARBA00023170"/>
    </source>
</evidence>
<dbReference type="InterPro" id="IPR009030">
    <property type="entry name" value="Growth_fac_rcpt_cys_sf"/>
</dbReference>
<feature type="disulfide bond" evidence="15">
    <location>
        <begin position="291"/>
        <end position="309"/>
    </location>
</feature>
<comment type="similarity">
    <text evidence="2">Belongs to the LDLR family.</text>
</comment>
<gene>
    <name evidence="21" type="ORF">HERILL_LOCUS15854</name>
</gene>
<feature type="repeat" description="LDL-receptor class B" evidence="16">
    <location>
        <begin position="577"/>
        <end position="620"/>
    </location>
</feature>
<evidence type="ECO:0000256" key="5">
    <source>
        <dbReference type="ARBA" id="ARBA00022583"/>
    </source>
</evidence>
<feature type="chain" id="PRO_5030624305" description="EGF-like domain-containing protein" evidence="19">
    <location>
        <begin position="21"/>
        <end position="917"/>
    </location>
</feature>
<evidence type="ECO:0000256" key="2">
    <source>
        <dbReference type="ARBA" id="ARBA00009939"/>
    </source>
</evidence>
<dbReference type="GO" id="GO:0005886">
    <property type="term" value="C:plasma membrane"/>
    <property type="evidence" value="ECO:0007669"/>
    <property type="project" value="UniProtKB-SubCell"/>
</dbReference>
<dbReference type="InterPro" id="IPR000152">
    <property type="entry name" value="EGF-type_Asp/Asn_hydroxyl_site"/>
</dbReference>
<dbReference type="PROSITE" id="PS51120">
    <property type="entry name" value="LDLRB"/>
    <property type="match status" value="4"/>
</dbReference>
<comment type="caution">
    <text evidence="15">Lacks conserved residue(s) required for the propagation of feature annotation.</text>
</comment>
<keyword evidence="7 19" id="KW-0732">Signal</keyword>
<dbReference type="InterPro" id="IPR023415">
    <property type="entry name" value="LDLR_class-A_CS"/>
</dbReference>
<feature type="disulfide bond" evidence="15">
    <location>
        <begin position="34"/>
        <end position="46"/>
    </location>
</feature>
<dbReference type="FunFam" id="2.120.10.30:FF:000008">
    <property type="entry name" value="Low-density lipoprotein receptor-related protein 4"/>
    <property type="match status" value="1"/>
</dbReference>
<dbReference type="SMART" id="SM00135">
    <property type="entry name" value="LY"/>
    <property type="match status" value="5"/>
</dbReference>
<evidence type="ECO:0000313" key="21">
    <source>
        <dbReference type="EMBL" id="CAD7093580.1"/>
    </source>
</evidence>
<dbReference type="SUPFAM" id="SSF63825">
    <property type="entry name" value="YWTD domain"/>
    <property type="match status" value="1"/>
</dbReference>
<dbReference type="CDD" id="cd00112">
    <property type="entry name" value="LDLa"/>
    <property type="match status" value="7"/>
</dbReference>
<feature type="disulfide bond" evidence="15">
    <location>
        <begin position="41"/>
        <end position="59"/>
    </location>
</feature>
<feature type="disulfide bond" evidence="15">
    <location>
        <begin position="176"/>
        <end position="191"/>
    </location>
</feature>
<dbReference type="FunFam" id="4.10.400.10:FF:000113">
    <property type="entry name" value="Low-density lipoprotein receptor-related protein 8"/>
    <property type="match status" value="1"/>
</dbReference>
<evidence type="ECO:0000256" key="3">
    <source>
        <dbReference type="ARBA" id="ARBA00022475"/>
    </source>
</evidence>
<dbReference type="SUPFAM" id="SSF57196">
    <property type="entry name" value="EGF/Laminin"/>
    <property type="match status" value="1"/>
</dbReference>
<dbReference type="FunFam" id="4.10.400.10:FF:000002">
    <property type="entry name" value="Low-density lipoprotein receptor-related protein 1"/>
    <property type="match status" value="1"/>
</dbReference>
<feature type="repeat" description="LDL-receptor class B" evidence="16">
    <location>
        <begin position="621"/>
        <end position="665"/>
    </location>
</feature>
<feature type="disulfide bond" evidence="15">
    <location>
        <begin position="284"/>
        <end position="296"/>
    </location>
</feature>
<proteinExistence type="inferred from homology"/>
<dbReference type="SUPFAM" id="SSF57424">
    <property type="entry name" value="LDL receptor-like module"/>
    <property type="match status" value="7"/>
</dbReference>
<dbReference type="InterPro" id="IPR051221">
    <property type="entry name" value="LDLR-related"/>
</dbReference>
<evidence type="ECO:0000256" key="14">
    <source>
        <dbReference type="ARBA" id="ARBA00023180"/>
    </source>
</evidence>
<evidence type="ECO:0000259" key="20">
    <source>
        <dbReference type="PROSITE" id="PS01186"/>
    </source>
</evidence>
<keyword evidence="10 18" id="KW-1133">Transmembrane helix</keyword>
<keyword evidence="11 18" id="KW-0472">Membrane</keyword>
<keyword evidence="6 18" id="KW-0812">Transmembrane</keyword>